<dbReference type="Pfam" id="PF00531">
    <property type="entry name" value="Death"/>
    <property type="match status" value="1"/>
</dbReference>
<comment type="caution">
    <text evidence="2">The sequence shown here is derived from an EMBL/GenBank/DDBJ whole genome shotgun (WGS) entry which is preliminary data.</text>
</comment>
<dbReference type="CDD" id="cd01670">
    <property type="entry name" value="Death"/>
    <property type="match status" value="1"/>
</dbReference>
<dbReference type="AlphaFoldDB" id="A0A9W9ZMX1"/>
<dbReference type="Proteomes" id="UP001163046">
    <property type="component" value="Unassembled WGS sequence"/>
</dbReference>
<protein>
    <recommendedName>
        <fullName evidence="1">Death domain-containing protein</fullName>
    </recommendedName>
</protein>
<evidence type="ECO:0000313" key="3">
    <source>
        <dbReference type="Proteomes" id="UP001163046"/>
    </source>
</evidence>
<keyword evidence="3" id="KW-1185">Reference proteome</keyword>
<sequence length="275" mass="32160">MHSTDRFREISVRKAYNGMKIPYGSSWIVDFKDLRKLCTAIEDECRKMTWMQSQHFKDLKPLCKAIKAKCWKMSCMQKRRVSDLFPDFKDLEPLCEAIEDDCLQMTWMQSQHSKDLKAIDKYFWRMGLYDSEDGKQWWVALKAEARLQEDIERLMTRLTNLLTAADESLDHSAGFWKVIVGTPTVCWSTKIAASWVMFGRCLRLDDSKLGLLGLVHKDDTENLAYKMLLYWKQRDGLAATYQVLYDALTDEMVNGKSRFGPRNLPCCQTILFRKS</sequence>
<organism evidence="2 3">
    <name type="scientific">Desmophyllum pertusum</name>
    <dbReference type="NCBI Taxonomy" id="174260"/>
    <lineage>
        <taxon>Eukaryota</taxon>
        <taxon>Metazoa</taxon>
        <taxon>Cnidaria</taxon>
        <taxon>Anthozoa</taxon>
        <taxon>Hexacorallia</taxon>
        <taxon>Scleractinia</taxon>
        <taxon>Caryophylliina</taxon>
        <taxon>Caryophylliidae</taxon>
        <taxon>Desmophyllum</taxon>
    </lineage>
</organism>
<proteinExistence type="predicted"/>
<evidence type="ECO:0000313" key="2">
    <source>
        <dbReference type="EMBL" id="KAJ7383813.1"/>
    </source>
</evidence>
<accession>A0A9W9ZMX1</accession>
<feature type="domain" description="Death" evidence="1">
    <location>
        <begin position="191"/>
        <end position="250"/>
    </location>
</feature>
<dbReference type="OrthoDB" id="5986425at2759"/>
<reference evidence="2" key="1">
    <citation type="submission" date="2023-01" db="EMBL/GenBank/DDBJ databases">
        <title>Genome assembly of the deep-sea coral Lophelia pertusa.</title>
        <authorList>
            <person name="Herrera S."/>
            <person name="Cordes E."/>
        </authorList>
    </citation>
    <scope>NUCLEOTIDE SEQUENCE</scope>
    <source>
        <strain evidence="2">USNM1676648</strain>
        <tissue evidence="2">Polyp</tissue>
    </source>
</reference>
<gene>
    <name evidence="2" type="ORF">OS493_025685</name>
</gene>
<dbReference type="EMBL" id="MU825894">
    <property type="protein sequence ID" value="KAJ7383813.1"/>
    <property type="molecule type" value="Genomic_DNA"/>
</dbReference>
<name>A0A9W9ZMX1_9CNID</name>
<dbReference type="InterPro" id="IPR011029">
    <property type="entry name" value="DEATH-like_dom_sf"/>
</dbReference>
<dbReference type="SUPFAM" id="SSF47986">
    <property type="entry name" value="DEATH domain"/>
    <property type="match status" value="1"/>
</dbReference>
<evidence type="ECO:0000259" key="1">
    <source>
        <dbReference type="PROSITE" id="PS50017"/>
    </source>
</evidence>
<dbReference type="Gene3D" id="1.10.533.10">
    <property type="entry name" value="Death Domain, Fas"/>
    <property type="match status" value="1"/>
</dbReference>
<dbReference type="PROSITE" id="PS50017">
    <property type="entry name" value="DEATH_DOMAIN"/>
    <property type="match status" value="1"/>
</dbReference>
<dbReference type="InterPro" id="IPR000488">
    <property type="entry name" value="Death_dom"/>
</dbReference>
<dbReference type="GO" id="GO:0007165">
    <property type="term" value="P:signal transduction"/>
    <property type="evidence" value="ECO:0007669"/>
    <property type="project" value="InterPro"/>
</dbReference>